<accession>A0A6J7HN34</accession>
<sequence length="702" mass="70526">MPSRSSIVAIGAAATVLAAVGPSAAAASLPDGRVVERASQTGGNGTPLIQTGSSLRVLDDDTVVATNGVSPLSDAPSGAPPTVVMRRTSTGWTTHQLMPSNPDPTSVYVLQDATPDLRAGLFFQTPSEIFSTPAERAAPGRFLMRTADGGSALVFEGAVDVASDLFPGGLSADGSTAYVAASSDPVSKEALRRTVFSWTSAAGTRPVAREAGDPLATCSTEVQGGFYAGATGLTTNAVSADGRSTFVQAFRTGDDTGAACPSTQQTFLVRDGRTVTRISAPTDPAVPASTGESTFVAATPDAGTAYFRTGAKMSTADGDTTSDVYRWRAAEGATPAELTCVSCGAAAAVTRVVAGPQGDVLYLLAGSQLLAVRDGATTTLDSGVSSVGGVSRNGAHVVYAKGATLWTSGAGGDAPTCVSCRADGTAATGQVQTAVLNKVGPTSDGTVGASSIAGDLLGAISDDGTTVAFVSDENITGDASDGPHHAFRWKRGQGVALIADDATNFGTTVSPSGNTVFFAAYGPVAAGDDDRSQALYAARVGGGFAVAVPPAPCSGEGCRPGGGSGPVAPQAPGSTAPAGVGNATPTPADDRLPAPAVAVLSLSSSQRAAAARTGTLRLRVTVAGGGTVKARATARIGRRTRTVATTSRRTSTRRATVTLSLRLSSSARSTLRRTGRLRVRIVVSLPKARTRTTTVTLTRKRG</sequence>
<dbReference type="EMBL" id="CAFBMK010000114">
    <property type="protein sequence ID" value="CAB4922617.1"/>
    <property type="molecule type" value="Genomic_DNA"/>
</dbReference>
<evidence type="ECO:0000256" key="1">
    <source>
        <dbReference type="SAM" id="MobiDB-lite"/>
    </source>
</evidence>
<protein>
    <submittedName>
        <fullName evidence="2">Unannotated protein</fullName>
    </submittedName>
</protein>
<dbReference type="SUPFAM" id="SSF50993">
    <property type="entry name" value="Peptidase/esterase 'gauge' domain"/>
    <property type="match status" value="1"/>
</dbReference>
<proteinExistence type="predicted"/>
<organism evidence="2">
    <name type="scientific">freshwater metagenome</name>
    <dbReference type="NCBI Taxonomy" id="449393"/>
    <lineage>
        <taxon>unclassified sequences</taxon>
        <taxon>metagenomes</taxon>
        <taxon>ecological metagenomes</taxon>
    </lineage>
</organism>
<dbReference type="AlphaFoldDB" id="A0A6J7HN34"/>
<reference evidence="2" key="1">
    <citation type="submission" date="2020-05" db="EMBL/GenBank/DDBJ databases">
        <authorList>
            <person name="Chiriac C."/>
            <person name="Salcher M."/>
            <person name="Ghai R."/>
            <person name="Kavagutti S V."/>
        </authorList>
    </citation>
    <scope>NUCLEOTIDE SEQUENCE</scope>
</reference>
<name>A0A6J7HN34_9ZZZZ</name>
<gene>
    <name evidence="2" type="ORF">UFOPK3564_01925</name>
</gene>
<feature type="region of interest" description="Disordered" evidence="1">
    <location>
        <begin position="556"/>
        <end position="591"/>
    </location>
</feature>
<evidence type="ECO:0000313" key="2">
    <source>
        <dbReference type="EMBL" id="CAB4922617.1"/>
    </source>
</evidence>